<evidence type="ECO:0000313" key="12">
    <source>
        <dbReference type="EMBL" id="GAA0659251.1"/>
    </source>
</evidence>
<dbReference type="InterPro" id="IPR005844">
    <property type="entry name" value="A-D-PHexomutase_a/b/a-I"/>
</dbReference>
<evidence type="ECO:0000256" key="6">
    <source>
        <dbReference type="ARBA" id="ARBA00023235"/>
    </source>
</evidence>
<dbReference type="InterPro" id="IPR016066">
    <property type="entry name" value="A-D-PHexomutase_CS"/>
</dbReference>
<evidence type="ECO:0000259" key="8">
    <source>
        <dbReference type="Pfam" id="PF00408"/>
    </source>
</evidence>
<accession>A0ABN1HMI5</accession>
<gene>
    <name evidence="12" type="ORF">GCM10009535_43230</name>
</gene>
<dbReference type="RefSeq" id="WP_344004483.1">
    <property type="nucleotide sequence ID" value="NZ_BAAAGU010000047.1"/>
</dbReference>
<sequence length="543" mass="57802">MQDDLLAQAQAWLAEDPDPDTRAELARLIDSGDRTELAARFSGTLQFGTAGLRGELGAGPMRMNRSVVIRAAAGLAAYLTKHGHANGLVVIGYDARHKSRDFALDTAAVMTGAGLRAAILPRPLPTPVLAFAIRHLGAVAGVEVTASHNPPRDNGYKVYLGDGSQIVPPADTEIAAEIQAVTSLDTVPRPTAGWETLDDAVLDAYLARTDAVLAPDSPRTARTVYTAMHGVGKDVLLAAFARAGFPAPTLVTEQAEPDPEFPTVAFPNPEEPGAMDLAFAKARETGPDLVIANDPDADRCAAAVKDGDDWRMLRGDEVGALLAAHLVRRGATGTFAESIVSSSLLGRIAEKAGLRHVETLTGFKWIARAEGLRYGYEEALGYCVDPDGVRDKDGITAALLLTELASVLKEEGRTLLDLLDDLAVEHGLHATDQLSVRVKDLSLIADAMRRLREHPPTELAGLRITKAEDLTQGTDTLPPTDGLRYTLEGARVIVRPSGTEPKLKCYLEVVVPVSGRPDLPAARTKATALLTRLKQDFSQAAGI</sequence>
<protein>
    <submittedName>
        <fullName evidence="12">Phospho-sugar mutase</fullName>
    </submittedName>
</protein>
<feature type="domain" description="Alpha-D-phosphohexomutase alpha/beta/alpha" evidence="10">
    <location>
        <begin position="216"/>
        <end position="307"/>
    </location>
</feature>
<dbReference type="SUPFAM" id="SSF55957">
    <property type="entry name" value="Phosphoglucomutase, C-terminal domain"/>
    <property type="match status" value="1"/>
</dbReference>
<evidence type="ECO:0000259" key="10">
    <source>
        <dbReference type="Pfam" id="PF02879"/>
    </source>
</evidence>
<keyword evidence="4 7" id="KW-0479">Metal-binding</keyword>
<evidence type="ECO:0000256" key="3">
    <source>
        <dbReference type="ARBA" id="ARBA00022553"/>
    </source>
</evidence>
<evidence type="ECO:0000256" key="1">
    <source>
        <dbReference type="ARBA" id="ARBA00001946"/>
    </source>
</evidence>
<dbReference type="InterPro" id="IPR005845">
    <property type="entry name" value="A-D-PHexomutase_a/b/a-II"/>
</dbReference>
<dbReference type="SUPFAM" id="SSF53738">
    <property type="entry name" value="Phosphoglucomutase, first 3 domains"/>
    <property type="match status" value="3"/>
</dbReference>
<dbReference type="PANTHER" id="PTHR45745">
    <property type="entry name" value="PHOSPHOMANNOMUTASE 45A"/>
    <property type="match status" value="1"/>
</dbReference>
<dbReference type="CDD" id="cd05799">
    <property type="entry name" value="PGM2"/>
    <property type="match status" value="1"/>
</dbReference>
<evidence type="ECO:0000256" key="7">
    <source>
        <dbReference type="RuleBase" id="RU004326"/>
    </source>
</evidence>
<dbReference type="Pfam" id="PF02880">
    <property type="entry name" value="PGM_PMM_III"/>
    <property type="match status" value="1"/>
</dbReference>
<dbReference type="Gene3D" id="3.40.120.10">
    <property type="entry name" value="Alpha-D-Glucose-1,6-Bisphosphate, subunit A, domain 3"/>
    <property type="match status" value="3"/>
</dbReference>
<dbReference type="EMBL" id="BAAAGU010000047">
    <property type="protein sequence ID" value="GAA0659251.1"/>
    <property type="molecule type" value="Genomic_DNA"/>
</dbReference>
<dbReference type="Gene3D" id="3.30.310.50">
    <property type="entry name" value="Alpha-D-phosphohexomutase, C-terminal domain"/>
    <property type="match status" value="1"/>
</dbReference>
<comment type="cofactor">
    <cofactor evidence="1">
        <name>Mg(2+)</name>
        <dbReference type="ChEBI" id="CHEBI:18420"/>
    </cofactor>
</comment>
<dbReference type="InterPro" id="IPR036900">
    <property type="entry name" value="A-D-PHexomutase_C_sf"/>
</dbReference>
<keyword evidence="3" id="KW-0597">Phosphoprotein</keyword>
<dbReference type="PANTHER" id="PTHR45745:SF1">
    <property type="entry name" value="PHOSPHOGLUCOMUTASE 2B-RELATED"/>
    <property type="match status" value="1"/>
</dbReference>
<keyword evidence="13" id="KW-1185">Reference proteome</keyword>
<dbReference type="InterPro" id="IPR005846">
    <property type="entry name" value="A-D-PHexomutase_a/b/a-III"/>
</dbReference>
<dbReference type="InterPro" id="IPR005843">
    <property type="entry name" value="A-D-PHexomutase_C"/>
</dbReference>
<evidence type="ECO:0000259" key="9">
    <source>
        <dbReference type="Pfam" id="PF02878"/>
    </source>
</evidence>
<feature type="domain" description="Alpha-D-phosphohexomutase alpha/beta/alpha" evidence="11">
    <location>
        <begin position="315"/>
        <end position="422"/>
    </location>
</feature>
<name>A0ABN1HMI5_9ACTN</name>
<reference evidence="12 13" key="1">
    <citation type="journal article" date="2019" name="Int. J. Syst. Evol. Microbiol.">
        <title>The Global Catalogue of Microorganisms (GCM) 10K type strain sequencing project: providing services to taxonomists for standard genome sequencing and annotation.</title>
        <authorList>
            <consortium name="The Broad Institute Genomics Platform"/>
            <consortium name="The Broad Institute Genome Sequencing Center for Infectious Disease"/>
            <person name="Wu L."/>
            <person name="Ma J."/>
        </authorList>
    </citation>
    <scope>NUCLEOTIDE SEQUENCE [LARGE SCALE GENOMIC DNA]</scope>
    <source>
        <strain evidence="12 13">JCM 10367</strain>
    </source>
</reference>
<evidence type="ECO:0000256" key="4">
    <source>
        <dbReference type="ARBA" id="ARBA00022723"/>
    </source>
</evidence>
<dbReference type="Pfam" id="PF02879">
    <property type="entry name" value="PGM_PMM_II"/>
    <property type="match status" value="1"/>
</dbReference>
<evidence type="ECO:0000256" key="5">
    <source>
        <dbReference type="ARBA" id="ARBA00022842"/>
    </source>
</evidence>
<organism evidence="12 13">
    <name type="scientific">Streptomyces thermocarboxydovorans</name>
    <dbReference type="NCBI Taxonomy" id="59298"/>
    <lineage>
        <taxon>Bacteria</taxon>
        <taxon>Bacillati</taxon>
        <taxon>Actinomycetota</taxon>
        <taxon>Actinomycetes</taxon>
        <taxon>Kitasatosporales</taxon>
        <taxon>Streptomycetaceae</taxon>
        <taxon>Streptomyces</taxon>
    </lineage>
</organism>
<evidence type="ECO:0000259" key="11">
    <source>
        <dbReference type="Pfam" id="PF02880"/>
    </source>
</evidence>
<comment type="caution">
    <text evidence="12">The sequence shown here is derived from an EMBL/GenBank/DDBJ whole genome shotgun (WGS) entry which is preliminary data.</text>
</comment>
<evidence type="ECO:0000313" key="13">
    <source>
        <dbReference type="Proteomes" id="UP001500724"/>
    </source>
</evidence>
<proteinExistence type="inferred from homology"/>
<keyword evidence="5 7" id="KW-0460">Magnesium</keyword>
<dbReference type="PROSITE" id="PS00710">
    <property type="entry name" value="PGM_PMM"/>
    <property type="match status" value="1"/>
</dbReference>
<keyword evidence="6" id="KW-0413">Isomerase</keyword>
<dbReference type="Proteomes" id="UP001500724">
    <property type="component" value="Unassembled WGS sequence"/>
</dbReference>
<dbReference type="InterPro" id="IPR016055">
    <property type="entry name" value="A-D-PHexomutase_a/b/a-I/II/III"/>
</dbReference>
<dbReference type="Pfam" id="PF02878">
    <property type="entry name" value="PGM_PMM_I"/>
    <property type="match status" value="1"/>
</dbReference>
<comment type="similarity">
    <text evidence="2 7">Belongs to the phosphohexose mutase family.</text>
</comment>
<feature type="domain" description="Alpha-D-phosphohexomutase C-terminal" evidence="8">
    <location>
        <begin position="454"/>
        <end position="509"/>
    </location>
</feature>
<dbReference type="Pfam" id="PF00408">
    <property type="entry name" value="PGM_PMM_IV"/>
    <property type="match status" value="1"/>
</dbReference>
<evidence type="ECO:0000256" key="2">
    <source>
        <dbReference type="ARBA" id="ARBA00010231"/>
    </source>
</evidence>
<feature type="domain" description="Alpha-D-phosphohexomutase alpha/beta/alpha" evidence="9">
    <location>
        <begin position="46"/>
        <end position="182"/>
    </location>
</feature>